<dbReference type="InterPro" id="IPR038316">
    <property type="entry name" value="DUF5062_sf"/>
</dbReference>
<proteinExistence type="predicted"/>
<evidence type="ECO:0000313" key="2">
    <source>
        <dbReference type="Proteomes" id="UP000184517"/>
    </source>
</evidence>
<evidence type="ECO:0000313" key="1">
    <source>
        <dbReference type="EMBL" id="SHF91055.1"/>
    </source>
</evidence>
<gene>
    <name evidence="1" type="ORF">SAMN02745753_02860</name>
</gene>
<dbReference type="Proteomes" id="UP000184517">
    <property type="component" value="Unassembled WGS sequence"/>
</dbReference>
<name>A0A1M5FHS6_9GAMM</name>
<sequence length="117" mass="13143">MNIVMIKCVDNRFARLVRLAVCLITQQVGETMKKIKNEAALSKKAIQVGENYALKRGYAGFSSTMSANEKTEAIYRLLVLDKLVVGLPADKEDLPSMKHKLALWIQKLLPKDDPLLK</sequence>
<keyword evidence="2" id="KW-1185">Reference proteome</keyword>
<accession>A0A1M5FHS6</accession>
<dbReference type="Gene3D" id="1.20.120.1930">
    <property type="entry name" value="Uncharacterised protein PF16691, DUF5062"/>
    <property type="match status" value="1"/>
</dbReference>
<protein>
    <recommendedName>
        <fullName evidence="3">DUF5062 domain-containing protein</fullName>
    </recommendedName>
</protein>
<dbReference type="Pfam" id="PF16691">
    <property type="entry name" value="DUF5062"/>
    <property type="match status" value="1"/>
</dbReference>
<dbReference type="InterPro" id="IPR032036">
    <property type="entry name" value="DUF5062"/>
</dbReference>
<dbReference type="EMBL" id="FQVF01000013">
    <property type="protein sequence ID" value="SHF91055.1"/>
    <property type="molecule type" value="Genomic_DNA"/>
</dbReference>
<dbReference type="STRING" id="1122206.SAMN02745753_02860"/>
<organism evidence="1 2">
    <name type="scientific">Marinomonas polaris DSM 16579</name>
    <dbReference type="NCBI Taxonomy" id="1122206"/>
    <lineage>
        <taxon>Bacteria</taxon>
        <taxon>Pseudomonadati</taxon>
        <taxon>Pseudomonadota</taxon>
        <taxon>Gammaproteobacteria</taxon>
        <taxon>Oceanospirillales</taxon>
        <taxon>Oceanospirillaceae</taxon>
        <taxon>Marinomonas</taxon>
    </lineage>
</organism>
<evidence type="ECO:0008006" key="3">
    <source>
        <dbReference type="Google" id="ProtNLM"/>
    </source>
</evidence>
<reference evidence="2" key="1">
    <citation type="submission" date="2016-11" db="EMBL/GenBank/DDBJ databases">
        <authorList>
            <person name="Varghese N."/>
            <person name="Submissions S."/>
        </authorList>
    </citation>
    <scope>NUCLEOTIDE SEQUENCE [LARGE SCALE GENOMIC DNA]</scope>
    <source>
        <strain evidence="2">DSM 16579</strain>
    </source>
</reference>
<dbReference type="AlphaFoldDB" id="A0A1M5FHS6"/>